<evidence type="ECO:0000313" key="2">
    <source>
        <dbReference type="EMBL" id="EHN59531.1"/>
    </source>
</evidence>
<dbReference type="STRING" id="336988.NT96_00890"/>
<dbReference type="Pfam" id="PF11151">
    <property type="entry name" value="DUF2929"/>
    <property type="match status" value="1"/>
</dbReference>
<dbReference type="InterPro" id="IPR021324">
    <property type="entry name" value="DUF2929"/>
</dbReference>
<dbReference type="OrthoDB" id="2139526at2"/>
<sequence length="65" mass="7052">MKYIAVGIWSVILGNVLGFIVGELSKQAYIPWKISIIFLVIGEAAAILITTISQSADNSKKNTDQ</sequence>
<protein>
    <recommendedName>
        <fullName evidence="4">DUF2929 family protein</fullName>
    </recommendedName>
</protein>
<feature type="transmembrane region" description="Helical" evidence="1">
    <location>
        <begin position="34"/>
        <end position="52"/>
    </location>
</feature>
<reference evidence="2 3" key="1">
    <citation type="journal article" date="2012" name="PLoS ONE">
        <title>Functional divergence in the genus oenococcus as predicted by genome sequencing of the newly-described species, Oenococcus kitaharae.</title>
        <authorList>
            <person name="Borneman A.R."/>
            <person name="McCarthy J.M."/>
            <person name="Chambers P.J."/>
            <person name="Bartowsky E.J."/>
        </authorList>
    </citation>
    <scope>NUCLEOTIDE SEQUENCE [LARGE SCALE GENOMIC DNA]</scope>
    <source>
        <strain evidence="3">DSM17330</strain>
    </source>
</reference>
<keyword evidence="1" id="KW-0472">Membrane</keyword>
<dbReference type="AlphaFoldDB" id="G9WH42"/>
<accession>G9WH42</accession>
<keyword evidence="1" id="KW-1133">Transmembrane helix</keyword>
<evidence type="ECO:0000256" key="1">
    <source>
        <dbReference type="SAM" id="Phobius"/>
    </source>
</evidence>
<dbReference type="Proteomes" id="UP000004959">
    <property type="component" value="Chromosome"/>
</dbReference>
<gene>
    <name evidence="2" type="ORF">OKIT_1448</name>
</gene>
<dbReference type="RefSeq" id="WP_007746501.1">
    <property type="nucleotide sequence ID" value="NZ_CM001398.1"/>
</dbReference>
<dbReference type="EMBL" id="AFVZ01000001">
    <property type="protein sequence ID" value="EHN59531.1"/>
    <property type="molecule type" value="Genomic_DNA"/>
</dbReference>
<keyword evidence="1" id="KW-0812">Transmembrane</keyword>
<evidence type="ECO:0008006" key="4">
    <source>
        <dbReference type="Google" id="ProtNLM"/>
    </source>
</evidence>
<evidence type="ECO:0000313" key="3">
    <source>
        <dbReference type="Proteomes" id="UP000004959"/>
    </source>
</evidence>
<comment type="caution">
    <text evidence="2">The sequence shown here is derived from an EMBL/GenBank/DDBJ whole genome shotgun (WGS) entry which is preliminary data.</text>
</comment>
<dbReference type="HOGENOM" id="CLU_174715_1_1_9"/>
<organism evidence="2 3">
    <name type="scientific">Oenococcus kitaharae DSM 17330</name>
    <dbReference type="NCBI Taxonomy" id="1045004"/>
    <lineage>
        <taxon>Bacteria</taxon>
        <taxon>Bacillati</taxon>
        <taxon>Bacillota</taxon>
        <taxon>Bacilli</taxon>
        <taxon>Lactobacillales</taxon>
        <taxon>Lactobacillaceae</taxon>
        <taxon>Oenococcus</taxon>
    </lineage>
</organism>
<name>G9WH42_9LACO</name>
<proteinExistence type="predicted"/>
<keyword evidence="3" id="KW-1185">Reference proteome</keyword>
<dbReference type="PATRIC" id="fig|1045004.4.peg.1423"/>